<dbReference type="Pfam" id="PF13579">
    <property type="entry name" value="Glyco_trans_4_4"/>
    <property type="match status" value="1"/>
</dbReference>
<name>A0AAW1PKU7_9CHLO</name>
<dbReference type="CDD" id="cd03801">
    <property type="entry name" value="GT4_PimA-like"/>
    <property type="match status" value="1"/>
</dbReference>
<organism evidence="5 6">
    <name type="scientific">[Myrmecia] bisecta</name>
    <dbReference type="NCBI Taxonomy" id="41462"/>
    <lineage>
        <taxon>Eukaryota</taxon>
        <taxon>Viridiplantae</taxon>
        <taxon>Chlorophyta</taxon>
        <taxon>core chlorophytes</taxon>
        <taxon>Trebouxiophyceae</taxon>
        <taxon>Trebouxiales</taxon>
        <taxon>Trebouxiaceae</taxon>
        <taxon>Myrmecia</taxon>
    </lineage>
</organism>
<dbReference type="Proteomes" id="UP001489004">
    <property type="component" value="Unassembled WGS sequence"/>
</dbReference>
<dbReference type="Gene3D" id="3.40.50.2000">
    <property type="entry name" value="Glycogen Phosphorylase B"/>
    <property type="match status" value="2"/>
</dbReference>
<reference evidence="5 6" key="1">
    <citation type="journal article" date="2024" name="Nat. Commun.">
        <title>Phylogenomics reveals the evolutionary origins of lichenization in chlorophyte algae.</title>
        <authorList>
            <person name="Puginier C."/>
            <person name="Libourel C."/>
            <person name="Otte J."/>
            <person name="Skaloud P."/>
            <person name="Haon M."/>
            <person name="Grisel S."/>
            <person name="Petersen M."/>
            <person name="Berrin J.G."/>
            <person name="Delaux P.M."/>
            <person name="Dal Grande F."/>
            <person name="Keller J."/>
        </authorList>
    </citation>
    <scope>NUCLEOTIDE SEQUENCE [LARGE SCALE GENOMIC DNA]</scope>
    <source>
        <strain evidence="5 6">SAG 2043</strain>
    </source>
</reference>
<evidence type="ECO:0000313" key="5">
    <source>
        <dbReference type="EMBL" id="KAK9809161.1"/>
    </source>
</evidence>
<evidence type="ECO:0000256" key="2">
    <source>
        <dbReference type="ARBA" id="ARBA00022679"/>
    </source>
</evidence>
<keyword evidence="3" id="KW-1133">Transmembrane helix</keyword>
<dbReference type="SUPFAM" id="SSF53756">
    <property type="entry name" value="UDP-Glycosyltransferase/glycogen phosphorylase"/>
    <property type="match status" value="1"/>
</dbReference>
<evidence type="ECO:0000259" key="4">
    <source>
        <dbReference type="Pfam" id="PF13579"/>
    </source>
</evidence>
<evidence type="ECO:0000256" key="3">
    <source>
        <dbReference type="SAM" id="Phobius"/>
    </source>
</evidence>
<dbReference type="EMBL" id="JALJOR010000011">
    <property type="protein sequence ID" value="KAK9809161.1"/>
    <property type="molecule type" value="Genomic_DNA"/>
</dbReference>
<gene>
    <name evidence="5" type="ORF">WJX72_010415</name>
</gene>
<feature type="transmembrane region" description="Helical" evidence="3">
    <location>
        <begin position="18"/>
        <end position="38"/>
    </location>
</feature>
<sequence>MGSDAPAKRMQQLRSSTLFWQAVLAGLIVSACLLNIALRSGGRPSQDSLGDRQGVATGQHSFVRRTKVQVCILSADFWGLDAAGGTATAYHLLAEVLAAHSSVSSVTFLGVSKHLLQCQLASNTTIHGSVKFTCLQKRHFLPQVVETYPYEQLSYAVLAWVREHEHQCDIIHAHEWGGVFDPLATWAAHHQLRPGLRLAVEPHGGHQWSTQGMRQRPMDMVSLRIDHHERMVLQLADYVLSPTAYMLASLRQRGWRLPPVQAVLPNVIPAAAIAANERVAKEIWRVAFFGRLEERKGIKMFVEAVSKVNITAHPNFEVFFVGAESQIDMIPSSKWLKKRTKAWPFPTHIMVNRPRIQALEVISQKGMLLVLCSTVDNMPFVVAEAAVMSIPFIVFDVGGVPEMLDPDLHADMLMAEPFQQSLTDTVQRALARGQWNTAVLTEAIATGKEQWENWHVDYSGRVTAFQQWDKQVRPVVARAAQSAKSKLLVVRLPAGGSQKSLELKRAVCRSSQAAQQHKHLLLLPAEYEYRDPIETPLRLEMLAEMAWTRFKHTMVGALTFGAVLPSGKQAYPSSPTWMLYDGTNAKCMENLPVLISTQTFCNEFLAEAQDFRNYQSWVLATMLGQAGINMHTWPEALFNLTSYGTLGASCRLIAVPSSRAISASVAANLYKDAQEMMRNLHVAPWPRPVASLRHDFFREQGHRGWQYLYKTLADGSITPMAWRTQNESGVQTQYWGCSTAYPNMKDFLVHPCAHVTGSVECCGAAKTGAIIRYKSYIANPHAKLILEYEVSPVCGDGLDFTVMLTGAETGDSILLFRQGHELTLDAPPDRQRIQRDINLRPDDTLDFVTHPRGSHDCDGVFIVDIQIWAKEQMM</sequence>
<dbReference type="Pfam" id="PF13692">
    <property type="entry name" value="Glyco_trans_1_4"/>
    <property type="match status" value="1"/>
</dbReference>
<proteinExistence type="predicted"/>
<dbReference type="InterPro" id="IPR028098">
    <property type="entry name" value="Glyco_trans_4-like_N"/>
</dbReference>
<accession>A0AAW1PKU7</accession>
<dbReference type="PANTHER" id="PTHR12526:SF510">
    <property type="entry name" value="D-INOSITOL 3-PHOSPHATE GLYCOSYLTRANSFERASE"/>
    <property type="match status" value="1"/>
</dbReference>
<keyword evidence="3" id="KW-0812">Transmembrane</keyword>
<evidence type="ECO:0000313" key="6">
    <source>
        <dbReference type="Proteomes" id="UP001489004"/>
    </source>
</evidence>
<feature type="domain" description="Glycosyltransferase subfamily 4-like N-terminal" evidence="4">
    <location>
        <begin position="150"/>
        <end position="266"/>
    </location>
</feature>
<keyword evidence="3" id="KW-0472">Membrane</keyword>
<protein>
    <recommendedName>
        <fullName evidence="4">Glycosyltransferase subfamily 4-like N-terminal domain-containing protein</fullName>
    </recommendedName>
</protein>
<keyword evidence="1" id="KW-0328">Glycosyltransferase</keyword>
<dbReference type="AlphaFoldDB" id="A0AAW1PKU7"/>
<keyword evidence="6" id="KW-1185">Reference proteome</keyword>
<comment type="caution">
    <text evidence="5">The sequence shown here is derived from an EMBL/GenBank/DDBJ whole genome shotgun (WGS) entry which is preliminary data.</text>
</comment>
<dbReference type="PANTHER" id="PTHR12526">
    <property type="entry name" value="GLYCOSYLTRANSFERASE"/>
    <property type="match status" value="1"/>
</dbReference>
<evidence type="ECO:0000256" key="1">
    <source>
        <dbReference type="ARBA" id="ARBA00022676"/>
    </source>
</evidence>
<dbReference type="GO" id="GO:0016757">
    <property type="term" value="F:glycosyltransferase activity"/>
    <property type="evidence" value="ECO:0007669"/>
    <property type="project" value="UniProtKB-KW"/>
</dbReference>
<keyword evidence="2" id="KW-0808">Transferase</keyword>